<dbReference type="PROSITE" id="PS51257">
    <property type="entry name" value="PROKAR_LIPOPROTEIN"/>
    <property type="match status" value="1"/>
</dbReference>
<feature type="chain" id="PRO_5046038548" description="Periplasmic protein-like protein" evidence="1">
    <location>
        <begin position="23"/>
        <end position="224"/>
    </location>
</feature>
<evidence type="ECO:0008006" key="4">
    <source>
        <dbReference type="Google" id="ProtNLM"/>
    </source>
</evidence>
<sequence length="224" mass="23823">MAHRLKALFLFVSLAFAGVACLASPGPAAAMDFNLVRLSRGEQCRPRCPEVMVATGDMDLGTADAFLDFSQKAAARGASKMLIIDSPGGHLIEGMKLGFMLRSLGISIFVGRVGQQGGGNVAFNGSCMSACVYALMGGSKRFVMPGSRVGIHRELLPGSTGNDPISVLRSQRRFPQITQMVRNYAEQMGVDPALVDLAEQYGAGGLRILTPDDLTRFRLATIAP</sequence>
<keyword evidence="3" id="KW-1185">Reference proteome</keyword>
<evidence type="ECO:0000313" key="3">
    <source>
        <dbReference type="Proteomes" id="UP001237448"/>
    </source>
</evidence>
<dbReference type="Proteomes" id="UP001237448">
    <property type="component" value="Unassembled WGS sequence"/>
</dbReference>
<dbReference type="InterPro" id="IPR029045">
    <property type="entry name" value="ClpP/crotonase-like_dom_sf"/>
</dbReference>
<feature type="signal peptide" evidence="1">
    <location>
        <begin position="1"/>
        <end position="22"/>
    </location>
</feature>
<protein>
    <recommendedName>
        <fullName evidence="4">Periplasmic protein-like protein</fullName>
    </recommendedName>
</protein>
<evidence type="ECO:0000256" key="1">
    <source>
        <dbReference type="SAM" id="SignalP"/>
    </source>
</evidence>
<evidence type="ECO:0000313" key="2">
    <source>
        <dbReference type="EMBL" id="MDQ0393839.1"/>
    </source>
</evidence>
<gene>
    <name evidence="2" type="ORF">J3R73_003631</name>
</gene>
<organism evidence="2 3">
    <name type="scientific">Labrys monachus</name>
    <dbReference type="NCBI Taxonomy" id="217067"/>
    <lineage>
        <taxon>Bacteria</taxon>
        <taxon>Pseudomonadati</taxon>
        <taxon>Pseudomonadota</taxon>
        <taxon>Alphaproteobacteria</taxon>
        <taxon>Hyphomicrobiales</taxon>
        <taxon>Xanthobacteraceae</taxon>
        <taxon>Labrys</taxon>
    </lineage>
</organism>
<dbReference type="SUPFAM" id="SSF52096">
    <property type="entry name" value="ClpP/crotonase"/>
    <property type="match status" value="1"/>
</dbReference>
<name>A0ABU0FI89_9HYPH</name>
<dbReference type="RefSeq" id="WP_307429793.1">
    <property type="nucleotide sequence ID" value="NZ_JAUSVK010000001.1"/>
</dbReference>
<reference evidence="2 3" key="1">
    <citation type="submission" date="2023-07" db="EMBL/GenBank/DDBJ databases">
        <title>Genomic Encyclopedia of Type Strains, Phase IV (KMG-IV): sequencing the most valuable type-strain genomes for metagenomic binning, comparative biology and taxonomic classification.</title>
        <authorList>
            <person name="Goeker M."/>
        </authorList>
    </citation>
    <scope>NUCLEOTIDE SEQUENCE [LARGE SCALE GENOMIC DNA]</scope>
    <source>
        <strain evidence="2 3">DSM 5896</strain>
    </source>
</reference>
<accession>A0ABU0FI89</accession>
<keyword evidence="1" id="KW-0732">Signal</keyword>
<dbReference type="EMBL" id="JAUSVK010000001">
    <property type="protein sequence ID" value="MDQ0393839.1"/>
    <property type="molecule type" value="Genomic_DNA"/>
</dbReference>
<dbReference type="Gene3D" id="3.90.226.10">
    <property type="entry name" value="2-enoyl-CoA Hydratase, Chain A, domain 1"/>
    <property type="match status" value="1"/>
</dbReference>
<comment type="caution">
    <text evidence="2">The sequence shown here is derived from an EMBL/GenBank/DDBJ whole genome shotgun (WGS) entry which is preliminary data.</text>
</comment>
<proteinExistence type="predicted"/>